<dbReference type="Gene3D" id="2.60.120.1060">
    <property type="entry name" value="NPCBM/NEW2 domain"/>
    <property type="match status" value="2"/>
</dbReference>
<dbReference type="InterPro" id="IPR038637">
    <property type="entry name" value="NPCBM_sf"/>
</dbReference>
<sequence length="778" mass="79558">MTGKFKFLTLGCTALVLAACSQTPAPTPASGGSLTAGSPYAGGQQFPWSDRLDAPSANPYADGRAYPWASPIAASSLNPQALNAGWTFLSELQWTSATSGWGPVERDGSNGEQDQQDGTRLSIGGRVFASGLGVHAASEIRYALGGQCSTFSALVGIDDEVGQRGSAQFRVYGDGTLLFDSGLRRGGNPALALNVSVAGVKELRLSVSDGGDNNYYDHADWAQAAVECAAAPPTGDVFLSDLPYVSATNGWGPVEFDRSNGEQGLGDGRALTIGGRIFDKGLGVHAFSVLSYDLGGRCNTFSASLGLDDEVGDRGSVVFQVYGDDRKLYDSGVLRGHDAARSAEVGVSGVNALQLIVTDAGDSIDYDHANWADARLTCAPAAPTQSGALDPSFGSGGRVDVGGVDVVAEEGGAAVVLGADFKLTRLSPSGAVLAQGAALSDGVAHALARQVDGKLVAVGQIDGEMAAVRYLSSLTLDSSFGAGGVVRLPLSQPGPPVYTSSGASGSGARDVALQPDGKIVLGGHAHRLFAAPASQSTALDFALVRLQADGSPDASFGQGGTVFTAFETLPGFGNASYFNDDIYGLALQDDGKIVAAGLSETAGSSPALLARYLPDGRLDATFSGDGIALGGRSGYAIFRAVAVRPDGQIIAGGADARFFTAAFLQTFGPDGTDGPATRFQFSDSEEANFQQTLVTSLVVDNDSAVLVGGLNAGDAYVAHFTPALRQDTTFGGATGGNVRLGTGNIISLVNSADNTILVTTASRTATGAQDQGTYRLYR</sequence>
<feature type="signal peptide" evidence="1">
    <location>
        <begin position="1"/>
        <end position="18"/>
    </location>
</feature>
<gene>
    <name evidence="3" type="ORF">GCM10010840_01700</name>
</gene>
<dbReference type="SUPFAM" id="SSF101898">
    <property type="entry name" value="NHL repeat"/>
    <property type="match status" value="1"/>
</dbReference>
<feature type="chain" id="PRO_5046383072" description="Glycosyl hydrolase family 98 putative carbohydrate-binding module domain-containing protein" evidence="1">
    <location>
        <begin position="19"/>
        <end position="778"/>
    </location>
</feature>
<dbReference type="PROSITE" id="PS51257">
    <property type="entry name" value="PROKAR_LIPOPROTEIN"/>
    <property type="match status" value="1"/>
</dbReference>
<proteinExistence type="predicted"/>
<protein>
    <recommendedName>
        <fullName evidence="2">Glycosyl hydrolase family 98 putative carbohydrate-binding module domain-containing protein</fullName>
    </recommendedName>
</protein>
<dbReference type="Pfam" id="PF08305">
    <property type="entry name" value="NPCBM"/>
    <property type="match status" value="2"/>
</dbReference>
<keyword evidence="1" id="KW-0732">Signal</keyword>
<keyword evidence="4" id="KW-1185">Reference proteome</keyword>
<dbReference type="SMART" id="SM00776">
    <property type="entry name" value="NPCBM"/>
    <property type="match status" value="2"/>
</dbReference>
<reference evidence="4" key="1">
    <citation type="journal article" date="2019" name="Int. J. Syst. Evol. Microbiol.">
        <title>The Global Catalogue of Microorganisms (GCM) 10K type strain sequencing project: providing services to taxonomists for standard genome sequencing and annotation.</title>
        <authorList>
            <consortium name="The Broad Institute Genomics Platform"/>
            <consortium name="The Broad Institute Genome Sequencing Center for Infectious Disease"/>
            <person name="Wu L."/>
            <person name="Ma J."/>
        </authorList>
    </citation>
    <scope>NUCLEOTIDE SEQUENCE [LARGE SCALE GENOMIC DNA]</scope>
    <source>
        <strain evidence="4">JCM 15442</strain>
    </source>
</reference>
<evidence type="ECO:0000313" key="4">
    <source>
        <dbReference type="Proteomes" id="UP000639973"/>
    </source>
</evidence>
<evidence type="ECO:0000313" key="3">
    <source>
        <dbReference type="EMBL" id="GGL67373.1"/>
    </source>
</evidence>
<comment type="caution">
    <text evidence="3">The sequence shown here is derived from an EMBL/GenBank/DDBJ whole genome shotgun (WGS) entry which is preliminary data.</text>
</comment>
<dbReference type="NCBIfam" id="TIGR02608">
    <property type="entry name" value="delta_60_rpt"/>
    <property type="match status" value="3"/>
</dbReference>
<dbReference type="SUPFAM" id="SSF49785">
    <property type="entry name" value="Galactose-binding domain-like"/>
    <property type="match status" value="2"/>
</dbReference>
<dbReference type="InterPro" id="IPR013222">
    <property type="entry name" value="Glyco_hyd_98_carb-bd"/>
</dbReference>
<dbReference type="Gene3D" id="2.80.10.50">
    <property type="match status" value="2"/>
</dbReference>
<dbReference type="Proteomes" id="UP000639973">
    <property type="component" value="Unassembled WGS sequence"/>
</dbReference>
<dbReference type="RefSeq" id="WP_188968066.1">
    <property type="nucleotide sequence ID" value="NZ_BMOL01000001.1"/>
</dbReference>
<feature type="domain" description="Glycosyl hydrolase family 98 putative carbohydrate-binding module" evidence="2">
    <location>
        <begin position="83"/>
        <end position="228"/>
    </location>
</feature>
<dbReference type="InterPro" id="IPR008979">
    <property type="entry name" value="Galactose-bd-like_sf"/>
</dbReference>
<organism evidence="3 4">
    <name type="scientific">Deinococcus aerolatus</name>
    <dbReference type="NCBI Taxonomy" id="522487"/>
    <lineage>
        <taxon>Bacteria</taxon>
        <taxon>Thermotogati</taxon>
        <taxon>Deinococcota</taxon>
        <taxon>Deinococci</taxon>
        <taxon>Deinococcales</taxon>
        <taxon>Deinococcaceae</taxon>
        <taxon>Deinococcus</taxon>
    </lineage>
</organism>
<dbReference type="EMBL" id="BMOL01000001">
    <property type="protein sequence ID" value="GGL67373.1"/>
    <property type="molecule type" value="Genomic_DNA"/>
</dbReference>
<feature type="domain" description="Glycosyl hydrolase family 98 putative carbohydrate-binding module" evidence="2">
    <location>
        <begin position="233"/>
        <end position="378"/>
    </location>
</feature>
<evidence type="ECO:0000259" key="2">
    <source>
        <dbReference type="SMART" id="SM00776"/>
    </source>
</evidence>
<dbReference type="Pfam" id="PF17164">
    <property type="entry name" value="DUF5122"/>
    <property type="match status" value="2"/>
</dbReference>
<evidence type="ECO:0000256" key="1">
    <source>
        <dbReference type="SAM" id="SignalP"/>
    </source>
</evidence>
<accession>A0ABQ2FZI5</accession>
<name>A0ABQ2FZI5_9DEIO</name>
<dbReference type="InterPro" id="IPR013431">
    <property type="entry name" value="Delta_60_rpt"/>
</dbReference>